<protein>
    <submittedName>
        <fullName evidence="1">Uncharacterized protein</fullName>
    </submittedName>
</protein>
<dbReference type="GeneID" id="14659580"/>
<reference evidence="1" key="1">
    <citation type="journal article" date="2009" name="BMC Evol. Biol.">
        <title>Phylogenomic analyses predict sistergroup relationship of nucleariids and fungi and paraphyly of zygomycetes with significant support.</title>
        <authorList>
            <person name="Liu Y."/>
            <person name="Steenkamp E.T."/>
            <person name="Brinkmann H."/>
            <person name="Forget L."/>
            <person name="Philippe H."/>
            <person name="Lang B.F."/>
        </authorList>
    </citation>
    <scope>NUCLEOTIDE SEQUENCE</scope>
    <source>
        <strain evidence="1">CCAP 1552/2</strain>
    </source>
</reference>
<proteinExistence type="predicted"/>
<keyword evidence="1" id="KW-0496">Mitochondrion</keyword>
<dbReference type="EMBL" id="KC573039">
    <property type="protein sequence ID" value="AGE93684.1"/>
    <property type="molecule type" value="Genomic_DNA"/>
</dbReference>
<accession>M1K4Z7</accession>
<dbReference type="RefSeq" id="YP_007476183.1">
    <property type="nucleotide sequence ID" value="NC_020369.1"/>
</dbReference>
<name>M1K4Z7_9EUKA</name>
<geneLocation type="mitochondrion" evidence="1"/>
<evidence type="ECO:0000313" key="1">
    <source>
        <dbReference type="EMBL" id="AGE93684.1"/>
    </source>
</evidence>
<sequence length="130" mass="14359">MNNLKKLRVFPHFIVAVHKPSQKVVRAFFLTRNNNWIRLDGMLVRFFKSHASILGFLGAKLNLSVTNKNSSSGNTKNLVNFPADSLLPPVLYETRSSYASKFLSSSSGSKANSSAPLGASKVPIFFDKII</sequence>
<gene>
    <name evidence="1" type="primary">orf130</name>
</gene>
<dbReference type="AlphaFoldDB" id="M1K4Z7"/>
<reference evidence="1" key="2">
    <citation type="submission" date="2012-12" db="EMBL/GenBank/DDBJ databases">
        <authorList>
            <person name="Lang B.F."/>
        </authorList>
    </citation>
    <scope>NUCLEOTIDE SEQUENCE</scope>
    <source>
        <strain evidence="1">CCAP 1552/2</strain>
    </source>
</reference>
<organism evidence="1">
    <name type="scientific">Nuclearia simplex</name>
    <dbReference type="NCBI Taxonomy" id="154970"/>
    <lineage>
        <taxon>Eukaryota</taxon>
        <taxon>Rotosphaerida</taxon>
        <taxon>Nucleariidae</taxon>
        <taxon>Nuclearia</taxon>
    </lineage>
</organism>